<dbReference type="EMBL" id="JAKFGM010000001">
    <property type="protein sequence ID" value="MCF2514138.1"/>
    <property type="molecule type" value="Genomic_DNA"/>
</dbReference>
<comment type="caution">
    <text evidence="1">The sequence shown here is derived from an EMBL/GenBank/DDBJ whole genome shotgun (WGS) entry which is preliminary data.</text>
</comment>
<protein>
    <submittedName>
        <fullName evidence="1">Uncharacterized protein</fullName>
    </submittedName>
</protein>
<keyword evidence="2" id="KW-1185">Reference proteome</keyword>
<dbReference type="RefSeq" id="WP_235066619.1">
    <property type="nucleotide sequence ID" value="NZ_JAKFGM010000001.1"/>
</dbReference>
<name>A0A9X1QI36_9SPHN</name>
<reference evidence="1" key="1">
    <citation type="submission" date="2022-01" db="EMBL/GenBank/DDBJ databases">
        <authorList>
            <person name="Jo J.-H."/>
            <person name="Im W.-T."/>
        </authorList>
    </citation>
    <scope>NUCLEOTIDE SEQUENCE</scope>
    <source>
        <strain evidence="1">G124</strain>
    </source>
</reference>
<sequence>MQTPRTRKQAARNPNLTATILKDGGSSCDARITRLWYDGCEMVSDDRFDVGQKVKVVIRGLGSIDANVINTADGTVSVHFEEECPV</sequence>
<dbReference type="Proteomes" id="UP001139410">
    <property type="component" value="Unassembled WGS sequence"/>
</dbReference>
<evidence type="ECO:0000313" key="1">
    <source>
        <dbReference type="EMBL" id="MCF2514138.1"/>
    </source>
</evidence>
<evidence type="ECO:0000313" key="2">
    <source>
        <dbReference type="Proteomes" id="UP001139410"/>
    </source>
</evidence>
<accession>A0A9X1QI36</accession>
<gene>
    <name evidence="1" type="ORF">LVY65_03510</name>
</gene>
<organism evidence="1 2">
    <name type="scientific">Sphingomonas cremea</name>
    <dbReference type="NCBI Taxonomy" id="2904799"/>
    <lineage>
        <taxon>Bacteria</taxon>
        <taxon>Pseudomonadati</taxon>
        <taxon>Pseudomonadota</taxon>
        <taxon>Alphaproteobacteria</taxon>
        <taxon>Sphingomonadales</taxon>
        <taxon>Sphingomonadaceae</taxon>
        <taxon>Sphingomonas</taxon>
    </lineage>
</organism>
<proteinExistence type="predicted"/>
<dbReference type="AlphaFoldDB" id="A0A9X1QI36"/>